<accession>A0ACB0IL46</accession>
<comment type="caution">
    <text evidence="1">The sequence shown here is derived from an EMBL/GenBank/DDBJ whole genome shotgun (WGS) entry which is preliminary data.</text>
</comment>
<keyword evidence="2" id="KW-1185">Reference proteome</keyword>
<reference evidence="1" key="1">
    <citation type="submission" date="2023-10" db="EMBL/GenBank/DDBJ databases">
        <authorList>
            <person name="Rodriguez Cubillos JULIANA M."/>
            <person name="De Vega J."/>
        </authorList>
    </citation>
    <scope>NUCLEOTIDE SEQUENCE</scope>
</reference>
<organism evidence="1 2">
    <name type="scientific">Trifolium pratense</name>
    <name type="common">Red clover</name>
    <dbReference type="NCBI Taxonomy" id="57577"/>
    <lineage>
        <taxon>Eukaryota</taxon>
        <taxon>Viridiplantae</taxon>
        <taxon>Streptophyta</taxon>
        <taxon>Embryophyta</taxon>
        <taxon>Tracheophyta</taxon>
        <taxon>Spermatophyta</taxon>
        <taxon>Magnoliopsida</taxon>
        <taxon>eudicotyledons</taxon>
        <taxon>Gunneridae</taxon>
        <taxon>Pentapetalae</taxon>
        <taxon>rosids</taxon>
        <taxon>fabids</taxon>
        <taxon>Fabales</taxon>
        <taxon>Fabaceae</taxon>
        <taxon>Papilionoideae</taxon>
        <taxon>50 kb inversion clade</taxon>
        <taxon>NPAAA clade</taxon>
        <taxon>Hologalegina</taxon>
        <taxon>IRL clade</taxon>
        <taxon>Trifolieae</taxon>
        <taxon>Trifolium</taxon>
    </lineage>
</organism>
<sequence length="307" mass="34917">MKLTSKTISSPARTEKFPPPLMRFLRTNAGSRSSRRSRSSPMFVLRKKNTTTIETLEPSSPKVTCMGQVRAKRSSKSKSKSKQKQTPKTNRWWIKKPSPCRCRPVWPKWNFFRRKKPSKSKQDSVINIISECNNNFNLEEERVSVISVESVDNGFGSNSPPKNALLLTRCRSAPYRSSSLASRFWSSPLRSEETESTSVDDDDNDNEKSSSQSMQRESISDKEDSAGERIGSDLENVEELLLKRRVKKEEEEEECAVAVARPVVLTRCKSEPARVDYRIAPEVNINLWKKTRLGFAVTSSPLHIISD</sequence>
<gene>
    <name evidence="1" type="ORF">MILVUS5_LOCUS3909</name>
</gene>
<name>A0ACB0IL46_TRIPR</name>
<evidence type="ECO:0000313" key="1">
    <source>
        <dbReference type="EMBL" id="CAJ2632652.1"/>
    </source>
</evidence>
<dbReference type="EMBL" id="CASHSV030000001">
    <property type="protein sequence ID" value="CAJ2632652.1"/>
    <property type="molecule type" value="Genomic_DNA"/>
</dbReference>
<dbReference type="Proteomes" id="UP001177021">
    <property type="component" value="Unassembled WGS sequence"/>
</dbReference>
<proteinExistence type="predicted"/>
<evidence type="ECO:0000313" key="2">
    <source>
        <dbReference type="Proteomes" id="UP001177021"/>
    </source>
</evidence>
<protein>
    <submittedName>
        <fullName evidence="1">Uncharacterized protein</fullName>
    </submittedName>
</protein>